<proteinExistence type="predicted"/>
<reference evidence="1 2" key="1">
    <citation type="submission" date="2024-01" db="EMBL/GenBank/DDBJ databases">
        <title>The complete chloroplast genome sequence of Lithospermum erythrorhizon: insights into the phylogenetic relationship among Boraginaceae species and the maternal lineages of purple gromwells.</title>
        <authorList>
            <person name="Okada T."/>
            <person name="Watanabe K."/>
        </authorList>
    </citation>
    <scope>NUCLEOTIDE SEQUENCE [LARGE SCALE GENOMIC DNA]</scope>
</reference>
<dbReference type="AlphaFoldDB" id="A0AAV3Q7V7"/>
<dbReference type="EMBL" id="BAABME010003560">
    <property type="protein sequence ID" value="GAA0159257.1"/>
    <property type="molecule type" value="Genomic_DNA"/>
</dbReference>
<protein>
    <submittedName>
        <fullName evidence="1">Uncharacterized protein</fullName>
    </submittedName>
</protein>
<evidence type="ECO:0000313" key="2">
    <source>
        <dbReference type="Proteomes" id="UP001454036"/>
    </source>
</evidence>
<accession>A0AAV3Q7V7</accession>
<sequence>MDDQTSAEPSALITSFCAVHYCTKRGSVNIETHASIPTLSLASLYRRSAMDDAPEDFVGSLLRDGP</sequence>
<organism evidence="1 2">
    <name type="scientific">Lithospermum erythrorhizon</name>
    <name type="common">Purple gromwell</name>
    <name type="synonym">Lithospermum officinale var. erythrorhizon</name>
    <dbReference type="NCBI Taxonomy" id="34254"/>
    <lineage>
        <taxon>Eukaryota</taxon>
        <taxon>Viridiplantae</taxon>
        <taxon>Streptophyta</taxon>
        <taxon>Embryophyta</taxon>
        <taxon>Tracheophyta</taxon>
        <taxon>Spermatophyta</taxon>
        <taxon>Magnoliopsida</taxon>
        <taxon>eudicotyledons</taxon>
        <taxon>Gunneridae</taxon>
        <taxon>Pentapetalae</taxon>
        <taxon>asterids</taxon>
        <taxon>lamiids</taxon>
        <taxon>Boraginales</taxon>
        <taxon>Boraginaceae</taxon>
        <taxon>Boraginoideae</taxon>
        <taxon>Lithospermeae</taxon>
        <taxon>Lithospermum</taxon>
    </lineage>
</organism>
<name>A0AAV3Q7V7_LITER</name>
<keyword evidence="2" id="KW-1185">Reference proteome</keyword>
<evidence type="ECO:0000313" key="1">
    <source>
        <dbReference type="EMBL" id="GAA0159257.1"/>
    </source>
</evidence>
<dbReference type="Proteomes" id="UP001454036">
    <property type="component" value="Unassembled WGS sequence"/>
</dbReference>
<comment type="caution">
    <text evidence="1">The sequence shown here is derived from an EMBL/GenBank/DDBJ whole genome shotgun (WGS) entry which is preliminary data.</text>
</comment>
<gene>
    <name evidence="1" type="ORF">LIER_16078</name>
</gene>